<keyword evidence="1" id="KW-0812">Transmembrane</keyword>
<keyword evidence="3" id="KW-1185">Reference proteome</keyword>
<evidence type="ECO:0000256" key="1">
    <source>
        <dbReference type="SAM" id="Phobius"/>
    </source>
</evidence>
<organism evidence="2 3">
    <name type="scientific">Roseimicrobium gellanilyticum</name>
    <dbReference type="NCBI Taxonomy" id="748857"/>
    <lineage>
        <taxon>Bacteria</taxon>
        <taxon>Pseudomonadati</taxon>
        <taxon>Verrucomicrobiota</taxon>
        <taxon>Verrucomicrobiia</taxon>
        <taxon>Verrucomicrobiales</taxon>
        <taxon>Verrucomicrobiaceae</taxon>
        <taxon>Roseimicrobium</taxon>
    </lineage>
</organism>
<sequence>MREGPTTSRKRVLTWPEMVAGIVAFLLLIFLILLALPLVIRSPHNKMDKGISNCRQIITALRIYSSDHDGKYPDSFLKNPRSSNEVFRELFKEGIFDDESEHIFGCPVSPFIPDGKVGAAPDFQQALEAGENHWAMTAGLSDSASGSVPLVYENPVVTAWSPMWNPDAKGTETRGRAWSSGIIIGMNDSSVGIQPLDSKSGTAVPMKDMGEGTNLFTQHGEVGTASGEWRVLDVEVKP</sequence>
<evidence type="ECO:0008006" key="4">
    <source>
        <dbReference type="Google" id="ProtNLM"/>
    </source>
</evidence>
<reference evidence="2 3" key="1">
    <citation type="submission" date="2018-06" db="EMBL/GenBank/DDBJ databases">
        <title>Genomic Encyclopedia of Type Strains, Phase IV (KMG-IV): sequencing the most valuable type-strain genomes for metagenomic binning, comparative biology and taxonomic classification.</title>
        <authorList>
            <person name="Goeker M."/>
        </authorList>
    </citation>
    <scope>NUCLEOTIDE SEQUENCE [LARGE SCALE GENOMIC DNA]</scope>
    <source>
        <strain evidence="2 3">DSM 25532</strain>
    </source>
</reference>
<dbReference type="AlphaFoldDB" id="A0A366HT72"/>
<keyword evidence="1" id="KW-1133">Transmembrane helix</keyword>
<feature type="transmembrane region" description="Helical" evidence="1">
    <location>
        <begin position="20"/>
        <end position="40"/>
    </location>
</feature>
<dbReference type="EMBL" id="QNRR01000002">
    <property type="protein sequence ID" value="RBP46124.1"/>
    <property type="molecule type" value="Genomic_DNA"/>
</dbReference>
<keyword evidence="1" id="KW-0472">Membrane</keyword>
<comment type="caution">
    <text evidence="2">The sequence shown here is derived from an EMBL/GenBank/DDBJ whole genome shotgun (WGS) entry which is preliminary data.</text>
</comment>
<dbReference type="RefSeq" id="WP_113957660.1">
    <property type="nucleotide sequence ID" value="NZ_QNRR01000002.1"/>
</dbReference>
<evidence type="ECO:0000313" key="2">
    <source>
        <dbReference type="EMBL" id="RBP46124.1"/>
    </source>
</evidence>
<dbReference type="OrthoDB" id="188288at2"/>
<evidence type="ECO:0000313" key="3">
    <source>
        <dbReference type="Proteomes" id="UP000253426"/>
    </source>
</evidence>
<gene>
    <name evidence="2" type="ORF">DES53_102510</name>
</gene>
<name>A0A366HT72_9BACT</name>
<proteinExistence type="predicted"/>
<accession>A0A366HT72</accession>
<protein>
    <recommendedName>
        <fullName evidence="4">Prepilin-type N-terminal cleavage/methylation domain-containing protein</fullName>
    </recommendedName>
</protein>
<dbReference type="Proteomes" id="UP000253426">
    <property type="component" value="Unassembled WGS sequence"/>
</dbReference>